<dbReference type="GO" id="GO:0015743">
    <property type="term" value="P:malate transport"/>
    <property type="evidence" value="ECO:0007669"/>
    <property type="project" value="InterPro"/>
</dbReference>
<dbReference type="GO" id="GO:0034220">
    <property type="term" value="P:monoatomic ion transmembrane transport"/>
    <property type="evidence" value="ECO:0007669"/>
    <property type="project" value="UniProtKB-KW"/>
</dbReference>
<keyword evidence="11" id="KW-1185">Reference proteome</keyword>
<dbReference type="Gramene" id="OIW08466">
    <property type="protein sequence ID" value="OIW08466"/>
    <property type="gene ID" value="TanjilG_03142"/>
</dbReference>
<dbReference type="Proteomes" id="UP000188354">
    <property type="component" value="Chromosome LG07"/>
</dbReference>
<gene>
    <name evidence="10" type="ORF">TanjilG_03142</name>
</gene>
<reference evidence="10 11" key="1">
    <citation type="journal article" date="2017" name="Plant Biotechnol. J.">
        <title>A comprehensive draft genome sequence for lupin (Lupinus angustifolius), an emerging health food: insights into plant-microbe interactions and legume evolution.</title>
        <authorList>
            <person name="Hane J.K."/>
            <person name="Ming Y."/>
            <person name="Kamphuis L.G."/>
            <person name="Nelson M.N."/>
            <person name="Garg G."/>
            <person name="Atkins C.A."/>
            <person name="Bayer P.E."/>
            <person name="Bravo A."/>
            <person name="Bringans S."/>
            <person name="Cannon S."/>
            <person name="Edwards D."/>
            <person name="Foley R."/>
            <person name="Gao L.L."/>
            <person name="Harrison M.J."/>
            <person name="Huang W."/>
            <person name="Hurgobin B."/>
            <person name="Li S."/>
            <person name="Liu C.W."/>
            <person name="McGrath A."/>
            <person name="Morahan G."/>
            <person name="Murray J."/>
            <person name="Weller J."/>
            <person name="Jian J."/>
            <person name="Singh K.B."/>
        </authorList>
    </citation>
    <scope>NUCLEOTIDE SEQUENCE [LARGE SCALE GENOMIC DNA]</scope>
    <source>
        <strain evidence="11">cv. Tanjil</strain>
        <tissue evidence="10">Whole plant</tissue>
    </source>
</reference>
<dbReference type="STRING" id="3871.A0A4P1RD94"/>
<evidence type="ECO:0000313" key="11">
    <source>
        <dbReference type="Proteomes" id="UP000188354"/>
    </source>
</evidence>
<evidence type="ECO:0000313" key="10">
    <source>
        <dbReference type="EMBL" id="OIW08466.1"/>
    </source>
</evidence>
<keyword evidence="9" id="KW-0732">Signal</keyword>
<accession>A0A4P1RD94</accession>
<sequence>MLRLLCMQFLLVVHEMTPTETNQNSSEGASAATKGWWQLMRDLPSEFNAKLIDVMLNLKKLGEEDPRRVIHSFKVGLAITLVSTFYYLDPLYHSFGSSAMWAVFTVIVVSEFSVGKQIAVFGDECFRTSECGESNKSFLQGYTSVLNSKQAEENLAQPEIKSKVQDRCIKMSTETGKALKELAVAIPTVTVASLLVEMVSCTDELAESIHELSSLAKFKNKDCKVAPQHPTGPKQKEAQQPFDCDNNASHHVIEINRAATNLSQNENYS</sequence>
<evidence type="ECO:0000256" key="3">
    <source>
        <dbReference type="ARBA" id="ARBA00022448"/>
    </source>
</evidence>
<feature type="chain" id="PRO_5020026870" description="Aluminum-activated malate transporter" evidence="9">
    <location>
        <begin position="22"/>
        <end position="269"/>
    </location>
</feature>
<dbReference type="PANTHER" id="PTHR31086">
    <property type="entry name" value="ALUMINUM-ACTIVATED MALATE TRANSPORTER 10"/>
    <property type="match status" value="1"/>
</dbReference>
<dbReference type="EMBL" id="CM007367">
    <property type="protein sequence ID" value="OIW08466.1"/>
    <property type="molecule type" value="Genomic_DNA"/>
</dbReference>
<evidence type="ECO:0000256" key="4">
    <source>
        <dbReference type="ARBA" id="ARBA00022692"/>
    </source>
</evidence>
<evidence type="ECO:0000256" key="9">
    <source>
        <dbReference type="SAM" id="SignalP"/>
    </source>
</evidence>
<protein>
    <recommendedName>
        <fullName evidence="12">Aluminum-activated malate transporter</fullName>
    </recommendedName>
</protein>
<comment type="subcellular location">
    <subcellularLocation>
        <location evidence="1">Membrane</location>
        <topology evidence="1">Multi-pass membrane protein</topology>
    </subcellularLocation>
</comment>
<feature type="signal peptide" evidence="9">
    <location>
        <begin position="1"/>
        <end position="21"/>
    </location>
</feature>
<keyword evidence="3" id="KW-0813">Transport</keyword>
<name>A0A4P1RD94_LUPAN</name>
<keyword evidence="8" id="KW-0407">Ion channel</keyword>
<dbReference type="GO" id="GO:0016020">
    <property type="term" value="C:membrane"/>
    <property type="evidence" value="ECO:0007669"/>
    <property type="project" value="UniProtKB-SubCell"/>
</dbReference>
<keyword evidence="5" id="KW-1133">Transmembrane helix</keyword>
<keyword evidence="4" id="KW-0812">Transmembrane</keyword>
<dbReference type="InterPro" id="IPR020966">
    <property type="entry name" value="ALMT"/>
</dbReference>
<evidence type="ECO:0008006" key="12">
    <source>
        <dbReference type="Google" id="ProtNLM"/>
    </source>
</evidence>
<keyword evidence="7" id="KW-0472">Membrane</keyword>
<dbReference type="Pfam" id="PF11744">
    <property type="entry name" value="ALMT"/>
    <property type="match status" value="2"/>
</dbReference>
<evidence type="ECO:0000256" key="2">
    <source>
        <dbReference type="ARBA" id="ARBA00007079"/>
    </source>
</evidence>
<evidence type="ECO:0000256" key="1">
    <source>
        <dbReference type="ARBA" id="ARBA00004141"/>
    </source>
</evidence>
<evidence type="ECO:0000256" key="7">
    <source>
        <dbReference type="ARBA" id="ARBA00023136"/>
    </source>
</evidence>
<comment type="similarity">
    <text evidence="2">Belongs to the aromatic acid exporter (TC 2.A.85) family.</text>
</comment>
<proteinExistence type="inferred from homology"/>
<dbReference type="AlphaFoldDB" id="A0A4P1RD94"/>
<keyword evidence="6" id="KW-0406">Ion transport</keyword>
<evidence type="ECO:0000256" key="8">
    <source>
        <dbReference type="ARBA" id="ARBA00023303"/>
    </source>
</evidence>
<organism evidence="10 11">
    <name type="scientific">Lupinus angustifolius</name>
    <name type="common">Narrow-leaved blue lupine</name>
    <dbReference type="NCBI Taxonomy" id="3871"/>
    <lineage>
        <taxon>Eukaryota</taxon>
        <taxon>Viridiplantae</taxon>
        <taxon>Streptophyta</taxon>
        <taxon>Embryophyta</taxon>
        <taxon>Tracheophyta</taxon>
        <taxon>Spermatophyta</taxon>
        <taxon>Magnoliopsida</taxon>
        <taxon>eudicotyledons</taxon>
        <taxon>Gunneridae</taxon>
        <taxon>Pentapetalae</taxon>
        <taxon>rosids</taxon>
        <taxon>fabids</taxon>
        <taxon>Fabales</taxon>
        <taxon>Fabaceae</taxon>
        <taxon>Papilionoideae</taxon>
        <taxon>50 kb inversion clade</taxon>
        <taxon>genistoids sensu lato</taxon>
        <taxon>core genistoids</taxon>
        <taxon>Genisteae</taxon>
        <taxon>Lupinus</taxon>
    </lineage>
</organism>
<evidence type="ECO:0000256" key="6">
    <source>
        <dbReference type="ARBA" id="ARBA00023065"/>
    </source>
</evidence>
<evidence type="ECO:0000256" key="5">
    <source>
        <dbReference type="ARBA" id="ARBA00022989"/>
    </source>
</evidence>